<dbReference type="GO" id="GO:0003677">
    <property type="term" value="F:DNA binding"/>
    <property type="evidence" value="ECO:0007669"/>
    <property type="project" value="UniProtKB-KW"/>
</dbReference>
<feature type="domain" description="HTH rpiR-type" evidence="4">
    <location>
        <begin position="1"/>
        <end position="76"/>
    </location>
</feature>
<dbReference type="PROSITE" id="PS51071">
    <property type="entry name" value="HTH_RPIR"/>
    <property type="match status" value="1"/>
</dbReference>
<name>A0A1J0GJ41_9CLOT</name>
<dbReference type="Proteomes" id="UP000182569">
    <property type="component" value="Chromosome"/>
</dbReference>
<dbReference type="InterPro" id="IPR046348">
    <property type="entry name" value="SIS_dom_sf"/>
</dbReference>
<dbReference type="PANTHER" id="PTHR30514">
    <property type="entry name" value="GLUCOKINASE"/>
    <property type="match status" value="1"/>
</dbReference>
<dbReference type="KEGG" id="ceu:A7L45_15490"/>
<dbReference type="InterPro" id="IPR035472">
    <property type="entry name" value="RpiR-like_SIS"/>
</dbReference>
<dbReference type="GO" id="GO:1901135">
    <property type="term" value="P:carbohydrate derivative metabolic process"/>
    <property type="evidence" value="ECO:0007669"/>
    <property type="project" value="InterPro"/>
</dbReference>
<evidence type="ECO:0000256" key="1">
    <source>
        <dbReference type="ARBA" id="ARBA00023015"/>
    </source>
</evidence>
<evidence type="ECO:0000313" key="5">
    <source>
        <dbReference type="EMBL" id="APC41380.1"/>
    </source>
</evidence>
<dbReference type="RefSeq" id="WP_071613677.1">
    <property type="nucleotide sequence ID" value="NZ_CP015756.1"/>
</dbReference>
<dbReference type="InterPro" id="IPR036388">
    <property type="entry name" value="WH-like_DNA-bd_sf"/>
</dbReference>
<protein>
    <submittedName>
        <fullName evidence="5">RpiR family transcriptional regulator</fullName>
    </submittedName>
</protein>
<evidence type="ECO:0000313" key="6">
    <source>
        <dbReference type="Proteomes" id="UP000182569"/>
    </source>
</evidence>
<dbReference type="SUPFAM" id="SSF46689">
    <property type="entry name" value="Homeodomain-like"/>
    <property type="match status" value="1"/>
</dbReference>
<dbReference type="InterPro" id="IPR047640">
    <property type="entry name" value="RpiR-like"/>
</dbReference>
<keyword evidence="3" id="KW-0804">Transcription</keyword>
<keyword evidence="2" id="KW-0238">DNA-binding</keyword>
<dbReference type="GO" id="GO:0097367">
    <property type="term" value="F:carbohydrate derivative binding"/>
    <property type="evidence" value="ECO:0007669"/>
    <property type="project" value="InterPro"/>
</dbReference>
<accession>A0A1J0GJ41</accession>
<dbReference type="InterPro" id="IPR000281">
    <property type="entry name" value="HTH_RpiR"/>
</dbReference>
<reference evidence="6" key="1">
    <citation type="journal article" date="2016" name="Front. Microbiol.">
        <title>Complete Genome Sequence of Clostridium estertheticum DSM 8809, a Microbe Identified in Spoiled Vacuum Packed Beef.</title>
        <authorList>
            <person name="Yu Z."/>
            <person name="Gunn L."/>
            <person name="Brennan E."/>
            <person name="Reid R."/>
            <person name="Wall P.G."/>
            <person name="Gaora O.P."/>
            <person name="Hurley D."/>
            <person name="Bolton D."/>
            <person name="Fanning S."/>
        </authorList>
    </citation>
    <scope>NUCLEOTIDE SEQUENCE [LARGE SCALE GENOMIC DNA]</scope>
    <source>
        <strain evidence="6">DSM 8809</strain>
    </source>
</reference>
<dbReference type="SUPFAM" id="SSF53697">
    <property type="entry name" value="SIS domain"/>
    <property type="match status" value="1"/>
</dbReference>
<dbReference type="InterPro" id="IPR009057">
    <property type="entry name" value="Homeodomain-like_sf"/>
</dbReference>
<evidence type="ECO:0000259" key="4">
    <source>
        <dbReference type="PROSITE" id="PS51071"/>
    </source>
</evidence>
<keyword evidence="1" id="KW-0805">Transcription regulation</keyword>
<dbReference type="PANTHER" id="PTHR30514:SF10">
    <property type="entry name" value="MURR_RPIR FAMILY TRANSCRIPTIONAL REGULATOR"/>
    <property type="match status" value="1"/>
</dbReference>
<dbReference type="CDD" id="cd05013">
    <property type="entry name" value="SIS_RpiR"/>
    <property type="match status" value="1"/>
</dbReference>
<dbReference type="Gene3D" id="1.10.10.10">
    <property type="entry name" value="Winged helix-like DNA-binding domain superfamily/Winged helix DNA-binding domain"/>
    <property type="match status" value="1"/>
</dbReference>
<dbReference type="Pfam" id="PF01418">
    <property type="entry name" value="HTH_6"/>
    <property type="match status" value="1"/>
</dbReference>
<dbReference type="OrthoDB" id="63027at2"/>
<evidence type="ECO:0000256" key="3">
    <source>
        <dbReference type="ARBA" id="ARBA00023163"/>
    </source>
</evidence>
<dbReference type="AlphaFoldDB" id="A0A1J0GJ41"/>
<proteinExistence type="predicted"/>
<keyword evidence="6" id="KW-1185">Reference proteome</keyword>
<evidence type="ECO:0000256" key="2">
    <source>
        <dbReference type="ARBA" id="ARBA00023125"/>
    </source>
</evidence>
<organism evidence="5 6">
    <name type="scientific">Clostridium estertheticum subsp. estertheticum</name>
    <dbReference type="NCBI Taxonomy" id="1552"/>
    <lineage>
        <taxon>Bacteria</taxon>
        <taxon>Bacillati</taxon>
        <taxon>Bacillota</taxon>
        <taxon>Clostridia</taxon>
        <taxon>Eubacteriales</taxon>
        <taxon>Clostridiaceae</taxon>
        <taxon>Clostridium</taxon>
    </lineage>
</organism>
<dbReference type="GO" id="GO:0003700">
    <property type="term" value="F:DNA-binding transcription factor activity"/>
    <property type="evidence" value="ECO:0007669"/>
    <property type="project" value="InterPro"/>
</dbReference>
<dbReference type="InterPro" id="IPR001347">
    <property type="entry name" value="SIS_dom"/>
</dbReference>
<dbReference type="STRING" id="1552.A7L45_15490"/>
<sequence length="288" mass="33055">MTIENMIKCCDNLTPTENQLGQYIMKNKYQIDQLSIRELAEKTFVSKSAIHRFCKKIGIDGFNELKVKLVQDIAVENKADNQIDVNFPFLPDDSQGILAQKLLELYEASIADTYNSINLLELNKAVKLLHNADIIDIYTHAHNINVAENFQDKMRAIGRMVCCPESFYDQRCTATASKKSHVAIIISYSGKATFLPSIAEILHRRGIEIIWIGRLGKSVASNYIKHNLYISDRENLRNRISQFSSHIAMQYLLDVIFSCIFKMDYEKNLDYIQEVESSVDDRNISEEK</sequence>
<dbReference type="EMBL" id="CP015756">
    <property type="protein sequence ID" value="APC41380.1"/>
    <property type="molecule type" value="Genomic_DNA"/>
</dbReference>
<dbReference type="Gene3D" id="3.40.50.10490">
    <property type="entry name" value="Glucose-6-phosphate isomerase like protein, domain 1"/>
    <property type="match status" value="1"/>
</dbReference>
<dbReference type="Pfam" id="PF01380">
    <property type="entry name" value="SIS"/>
    <property type="match status" value="1"/>
</dbReference>
<gene>
    <name evidence="5" type="ORF">A7L45_15490</name>
</gene>